<feature type="region of interest" description="Disordered" evidence="1">
    <location>
        <begin position="1"/>
        <end position="34"/>
    </location>
</feature>
<comment type="caution">
    <text evidence="2">The sequence shown here is derived from an EMBL/GenBank/DDBJ whole genome shotgun (WGS) entry which is preliminary data.</text>
</comment>
<sequence>MMPMRIRRKSQPIEKLENPTALQRRGRSFPRDHANQFTLASTRGGVAPRIREARSAIAHAIGFRTPKLPHRHAGHPRPSCRLARHEWRALRLAEAASAAQAGQARP</sequence>
<dbReference type="AlphaFoldDB" id="A0A844TCY3"/>
<feature type="compositionally biased region" description="Basic residues" evidence="1">
    <location>
        <begin position="1"/>
        <end position="10"/>
    </location>
</feature>
<dbReference type="EMBL" id="WQNE01000003">
    <property type="protein sequence ID" value="MVT72510.1"/>
    <property type="molecule type" value="Genomic_DNA"/>
</dbReference>
<dbReference type="Proteomes" id="UP000449969">
    <property type="component" value="Unassembled WGS sequence"/>
</dbReference>
<keyword evidence="3" id="KW-1185">Reference proteome</keyword>
<proteinExistence type="predicted"/>
<accession>A0A844TCY3</accession>
<evidence type="ECO:0000256" key="1">
    <source>
        <dbReference type="SAM" id="MobiDB-lite"/>
    </source>
</evidence>
<protein>
    <submittedName>
        <fullName evidence="2">Uncharacterized protein</fullName>
    </submittedName>
</protein>
<dbReference type="OrthoDB" id="8256539at2"/>
<organism evidence="2 3">
    <name type="scientific">Bradyrhizobium cajani</name>
    <dbReference type="NCBI Taxonomy" id="1928661"/>
    <lineage>
        <taxon>Bacteria</taxon>
        <taxon>Pseudomonadati</taxon>
        <taxon>Pseudomonadota</taxon>
        <taxon>Alphaproteobacteria</taxon>
        <taxon>Hyphomicrobiales</taxon>
        <taxon>Nitrobacteraceae</taxon>
        <taxon>Bradyrhizobium</taxon>
    </lineage>
</organism>
<gene>
    <name evidence="2" type="ORF">GPL20_05220</name>
</gene>
<name>A0A844TCY3_9BRAD</name>
<reference evidence="2 3" key="1">
    <citation type="submission" date="2019-12" db="EMBL/GenBank/DDBJ databases">
        <title>Draft genome sequences Bradyrhizobium cajani AMBPC1010, Bradyrhizobium pachyrhizi AMBPC1040 and Bradyrhizobium yuanmingense ALSPC3051, three plant growth promoting strains isolated from nodules of Cajanus cajan L. in Dominican Republic.</title>
        <authorList>
            <person name="Flores-Felix J.D."/>
            <person name="Araujo J."/>
            <person name="Diaz-Alcantara C."/>
            <person name="Gonzalez-Andres F."/>
            <person name="Velazquez E."/>
        </authorList>
    </citation>
    <scope>NUCLEOTIDE SEQUENCE [LARGE SCALE GENOMIC DNA]</scope>
    <source>
        <strain evidence="2 3">1010</strain>
    </source>
</reference>
<evidence type="ECO:0000313" key="3">
    <source>
        <dbReference type="Proteomes" id="UP000449969"/>
    </source>
</evidence>
<evidence type="ECO:0000313" key="2">
    <source>
        <dbReference type="EMBL" id="MVT72510.1"/>
    </source>
</evidence>